<name>A0AAD4ZBE7_PRUDU</name>
<dbReference type="Proteomes" id="UP001054821">
    <property type="component" value="Chromosome 3"/>
</dbReference>
<keyword evidence="2" id="KW-1185">Reference proteome</keyword>
<dbReference type="EMBL" id="JAJFAZ020000003">
    <property type="protein sequence ID" value="KAI5338918.1"/>
    <property type="molecule type" value="Genomic_DNA"/>
</dbReference>
<reference evidence="1 2" key="1">
    <citation type="journal article" date="2022" name="G3 (Bethesda)">
        <title>Whole-genome sequence and methylome profiling of the almond [Prunus dulcis (Mill.) D.A. Webb] cultivar 'Nonpareil'.</title>
        <authorList>
            <person name="D'Amico-Willman K.M."/>
            <person name="Ouma W.Z."/>
            <person name="Meulia T."/>
            <person name="Sideli G.M."/>
            <person name="Gradziel T.M."/>
            <person name="Fresnedo-Ramirez J."/>
        </authorList>
    </citation>
    <scope>NUCLEOTIDE SEQUENCE [LARGE SCALE GENOMIC DNA]</scope>
    <source>
        <strain evidence="1">Clone GOH B32 T37-40</strain>
    </source>
</reference>
<sequence>MDTQGCLHNRCCLLNKSCLRINLLPSDMTMSTDILVAFGFVSVLDICPTSVGHTWTVGARNADQVDQISYESIEDCGSGDFVLPEVCEDVSLWWPEELTKNKGIDGN</sequence>
<gene>
    <name evidence="1" type="ORF">L3X38_018190</name>
</gene>
<comment type="caution">
    <text evidence="1">The sequence shown here is derived from an EMBL/GenBank/DDBJ whole genome shotgun (WGS) entry which is preliminary data.</text>
</comment>
<organism evidence="1 2">
    <name type="scientific">Prunus dulcis</name>
    <name type="common">Almond</name>
    <name type="synonym">Amygdalus dulcis</name>
    <dbReference type="NCBI Taxonomy" id="3755"/>
    <lineage>
        <taxon>Eukaryota</taxon>
        <taxon>Viridiplantae</taxon>
        <taxon>Streptophyta</taxon>
        <taxon>Embryophyta</taxon>
        <taxon>Tracheophyta</taxon>
        <taxon>Spermatophyta</taxon>
        <taxon>Magnoliopsida</taxon>
        <taxon>eudicotyledons</taxon>
        <taxon>Gunneridae</taxon>
        <taxon>Pentapetalae</taxon>
        <taxon>rosids</taxon>
        <taxon>fabids</taxon>
        <taxon>Rosales</taxon>
        <taxon>Rosaceae</taxon>
        <taxon>Amygdaloideae</taxon>
        <taxon>Amygdaleae</taxon>
        <taxon>Prunus</taxon>
    </lineage>
</organism>
<evidence type="ECO:0000313" key="2">
    <source>
        <dbReference type="Proteomes" id="UP001054821"/>
    </source>
</evidence>
<proteinExistence type="predicted"/>
<protein>
    <submittedName>
        <fullName evidence="1">Uncharacterized protein</fullName>
    </submittedName>
</protein>
<accession>A0AAD4ZBE7</accession>
<dbReference type="AlphaFoldDB" id="A0AAD4ZBE7"/>
<evidence type="ECO:0000313" key="1">
    <source>
        <dbReference type="EMBL" id="KAI5338918.1"/>
    </source>
</evidence>